<name>A0A167IY39_METRR</name>
<evidence type="ECO:0000256" key="6">
    <source>
        <dbReference type="RuleBase" id="RU361156"/>
    </source>
</evidence>
<dbReference type="OrthoDB" id="443318at2759"/>
<feature type="chain" id="PRO_5007749187" description="Carboxypeptidase" evidence="6">
    <location>
        <begin position="20"/>
        <end position="574"/>
    </location>
</feature>
<sequence>MRIRWIPSLLGLFSATATAYMSESRFQLLQHLHGNDVAKLFDSRQAQPPPVHPRTNPDPLVHRFLSPETKKFAVDGKGLPEVDFDVGESYAGLLPISKKANETDNLFFWFFPTDNEEYKKKREITIWLNGGPGCSSLLGLLQENGPFVWHPGTLKPVSNPWSWHHVTNIVWVEQPVTVGFSTGNTTIHDEDELARQFMGFWKNFIDTFRMHGYKVYVVGESYGGYYGPYISSHFVDARDTEYFNLKGLMVVDGIMFDGDIQSEAVVETFVEQNYNLMPVDSNFRYKMHNISAKCGYRDYLRKYYVYPPPEEKQPSLLPWQEKLVNGSIVTKEGCGDLWNQVYAHVRKDNPCFNIYNILDHCPEVYDPLRDKPYFNREDVKKAIHAPLNVQWSVCVNTAFVKGDQSLPPSKYELPNVIEKTGNVMLVQGGTDFILPAIGVLLAIQNMTWGGLTGFQFRPRNPFYVPRYASDKHGYGTHLPDKTGVVGTTHIERGLTFVVTGLSGHEGPQYASTAAFRQLEQFVGRVPSLNDTTPFMQPQLKNITQDAKPLGRGTYYIPWAYRGYGVGDDDDIGDS</sequence>
<keyword evidence="5" id="KW-0325">Glycoprotein</keyword>
<evidence type="ECO:0000256" key="5">
    <source>
        <dbReference type="ARBA" id="ARBA00023180"/>
    </source>
</evidence>
<evidence type="ECO:0000313" key="7">
    <source>
        <dbReference type="EMBL" id="OAA49581.1"/>
    </source>
</evidence>
<dbReference type="PRINTS" id="PR00724">
    <property type="entry name" value="CRBOXYPTASEC"/>
</dbReference>
<gene>
    <name evidence="8" type="ORF">ED733_007491</name>
    <name evidence="7" type="ORF">NOR_01504</name>
</gene>
<reference evidence="10" key="2">
    <citation type="submission" date="2018-12" db="EMBL/GenBank/DDBJ databases">
        <title>The complete genome of Metarhizium rileyi, a key fungal pathogen of Lepidoptera.</title>
        <authorList>
            <person name="Binneck E."/>
            <person name="Lastra C.C.L."/>
            <person name="Sosa-Gomez D.R."/>
        </authorList>
    </citation>
    <scope>NUCLEOTIDE SEQUENCE [LARGE SCALE GENOMIC DNA]</scope>
    <source>
        <strain evidence="10">Cep018-CH2</strain>
    </source>
</reference>
<dbReference type="GO" id="GO:0004185">
    <property type="term" value="F:serine-type carboxypeptidase activity"/>
    <property type="evidence" value="ECO:0007669"/>
    <property type="project" value="UniProtKB-UniRule"/>
</dbReference>
<dbReference type="SUPFAM" id="SSF53474">
    <property type="entry name" value="alpha/beta-Hydrolases"/>
    <property type="match status" value="1"/>
</dbReference>
<dbReference type="OMA" id="WSWHRIT"/>
<evidence type="ECO:0000256" key="1">
    <source>
        <dbReference type="ARBA" id="ARBA00009431"/>
    </source>
</evidence>
<evidence type="ECO:0000313" key="9">
    <source>
        <dbReference type="Proteomes" id="UP000243498"/>
    </source>
</evidence>
<dbReference type="PANTHER" id="PTHR11802">
    <property type="entry name" value="SERINE PROTEASE FAMILY S10 SERINE CARBOXYPEPTIDASE"/>
    <property type="match status" value="1"/>
</dbReference>
<dbReference type="GO" id="GO:0006508">
    <property type="term" value="P:proteolysis"/>
    <property type="evidence" value="ECO:0007669"/>
    <property type="project" value="UniProtKB-KW"/>
</dbReference>
<organism evidence="7 9">
    <name type="scientific">Metarhizium rileyi (strain RCEF 4871)</name>
    <name type="common">Nomuraea rileyi</name>
    <dbReference type="NCBI Taxonomy" id="1649241"/>
    <lineage>
        <taxon>Eukaryota</taxon>
        <taxon>Fungi</taxon>
        <taxon>Dikarya</taxon>
        <taxon>Ascomycota</taxon>
        <taxon>Pezizomycotina</taxon>
        <taxon>Sordariomycetes</taxon>
        <taxon>Hypocreomycetidae</taxon>
        <taxon>Hypocreales</taxon>
        <taxon>Clavicipitaceae</taxon>
        <taxon>Metarhizium</taxon>
    </lineage>
</organism>
<keyword evidence="6" id="KW-0732">Signal</keyword>
<evidence type="ECO:0000256" key="3">
    <source>
        <dbReference type="ARBA" id="ARBA00022670"/>
    </source>
</evidence>
<dbReference type="Proteomes" id="UP000243498">
    <property type="component" value="Unassembled WGS sequence"/>
</dbReference>
<accession>A0A5C6GNF0</accession>
<dbReference type="STRING" id="1081105.A0A167IY39"/>
<reference evidence="8" key="3">
    <citation type="journal article" date="2019" name="Microbiol. Resour. Announc.">
        <title>Genome Sequence of Metarhizium rileyi, a Microbial Control Agent for Lepidoptera.</title>
        <authorList>
            <person name="Binneck E."/>
            <person name="Lastra C.C.L."/>
            <person name="Sosa-Gomez D.R."/>
        </authorList>
    </citation>
    <scope>NUCLEOTIDE SEQUENCE</scope>
    <source>
        <strain evidence="8">Cep018-CH2</strain>
    </source>
</reference>
<feature type="signal peptide" evidence="6">
    <location>
        <begin position="1"/>
        <end position="19"/>
    </location>
</feature>
<dbReference type="EMBL" id="AZHC01000003">
    <property type="protein sequence ID" value="OAA49581.1"/>
    <property type="molecule type" value="Genomic_DNA"/>
</dbReference>
<dbReference type="Gene3D" id="3.40.50.1820">
    <property type="entry name" value="alpha/beta hydrolase"/>
    <property type="match status" value="1"/>
</dbReference>
<dbReference type="Proteomes" id="UP000317257">
    <property type="component" value="Unassembled WGS sequence"/>
</dbReference>
<dbReference type="EMBL" id="SBHS01000002">
    <property type="protein sequence ID" value="TWU78143.1"/>
    <property type="molecule type" value="Genomic_DNA"/>
</dbReference>
<keyword evidence="3 6" id="KW-0645">Protease</keyword>
<proteinExistence type="inferred from homology"/>
<evidence type="ECO:0000313" key="10">
    <source>
        <dbReference type="Proteomes" id="UP000317257"/>
    </source>
</evidence>
<dbReference type="PANTHER" id="PTHR11802:SF479">
    <property type="entry name" value="CARBOXYPEPTIDASE"/>
    <property type="match status" value="1"/>
</dbReference>
<dbReference type="EC" id="3.4.16.-" evidence="6"/>
<protein>
    <recommendedName>
        <fullName evidence="6">Carboxypeptidase</fullName>
        <ecNumber evidence="6">3.4.16.-</ecNumber>
    </recommendedName>
</protein>
<dbReference type="InterPro" id="IPR001563">
    <property type="entry name" value="Peptidase_S10"/>
</dbReference>
<reference evidence="7 9" key="1">
    <citation type="journal article" date="2016" name="Genome Biol. Evol.">
        <title>Divergent and convergent evolution of fungal pathogenicity.</title>
        <authorList>
            <person name="Shang Y."/>
            <person name="Xiao G."/>
            <person name="Zheng P."/>
            <person name="Cen K."/>
            <person name="Zhan S."/>
            <person name="Wang C."/>
        </authorList>
    </citation>
    <scope>NUCLEOTIDE SEQUENCE [LARGE SCALE GENOMIC DNA]</scope>
    <source>
        <strain evidence="7 9">RCEF 4871</strain>
    </source>
</reference>
<evidence type="ECO:0000256" key="4">
    <source>
        <dbReference type="ARBA" id="ARBA00022801"/>
    </source>
</evidence>
<dbReference type="Pfam" id="PF00450">
    <property type="entry name" value="Peptidase_S10"/>
    <property type="match status" value="1"/>
</dbReference>
<dbReference type="InterPro" id="IPR018202">
    <property type="entry name" value="Ser_caboxypep_ser_AS"/>
</dbReference>
<dbReference type="PROSITE" id="PS00131">
    <property type="entry name" value="CARBOXYPEPT_SER_SER"/>
    <property type="match status" value="1"/>
</dbReference>
<keyword evidence="4 6" id="KW-0378">Hydrolase</keyword>
<dbReference type="InterPro" id="IPR029058">
    <property type="entry name" value="AB_hydrolase_fold"/>
</dbReference>
<dbReference type="AlphaFoldDB" id="A0A167IY39"/>
<keyword evidence="9" id="KW-1185">Reference proteome</keyword>
<accession>A0A167IY39</accession>
<evidence type="ECO:0000313" key="8">
    <source>
        <dbReference type="EMBL" id="TWU78143.1"/>
    </source>
</evidence>
<comment type="similarity">
    <text evidence="1 6">Belongs to the peptidase S10 family.</text>
</comment>
<keyword evidence="2 6" id="KW-0121">Carboxypeptidase</keyword>
<comment type="caution">
    <text evidence="7">The sequence shown here is derived from an EMBL/GenBank/DDBJ whole genome shotgun (WGS) entry which is preliminary data.</text>
</comment>
<evidence type="ECO:0000256" key="2">
    <source>
        <dbReference type="ARBA" id="ARBA00022645"/>
    </source>
</evidence>